<gene>
    <name evidence="1" type="ORF">SDC9_207034</name>
</gene>
<proteinExistence type="predicted"/>
<comment type="caution">
    <text evidence="1">The sequence shown here is derived from an EMBL/GenBank/DDBJ whole genome shotgun (WGS) entry which is preliminary data.</text>
</comment>
<reference evidence="1" key="1">
    <citation type="submission" date="2019-08" db="EMBL/GenBank/DDBJ databases">
        <authorList>
            <person name="Kucharzyk K."/>
            <person name="Murdoch R.W."/>
            <person name="Higgins S."/>
            <person name="Loffler F."/>
        </authorList>
    </citation>
    <scope>NUCLEOTIDE SEQUENCE</scope>
</reference>
<name>A0A645JI72_9ZZZZ</name>
<organism evidence="1">
    <name type="scientific">bioreactor metagenome</name>
    <dbReference type="NCBI Taxonomy" id="1076179"/>
    <lineage>
        <taxon>unclassified sequences</taxon>
        <taxon>metagenomes</taxon>
        <taxon>ecological metagenomes</taxon>
    </lineage>
</organism>
<dbReference type="EMBL" id="VSSQ01133186">
    <property type="protein sequence ID" value="MPN59313.1"/>
    <property type="molecule type" value="Genomic_DNA"/>
</dbReference>
<protein>
    <submittedName>
        <fullName evidence="1">Uncharacterized protein</fullName>
    </submittedName>
</protein>
<accession>A0A645JI72</accession>
<evidence type="ECO:0000313" key="1">
    <source>
        <dbReference type="EMBL" id="MPN59313.1"/>
    </source>
</evidence>
<sequence length="63" mass="7163">MVGNRTFRYCKIGDAFQLILIPIHDCSMDLKRQADFTAIAHTLNSAFPGSRKLPKLVVFFLVH</sequence>
<dbReference type="AlphaFoldDB" id="A0A645JI72"/>